<dbReference type="EMBL" id="CAVNYO010000042">
    <property type="protein sequence ID" value="CAK5263660.1"/>
    <property type="molecule type" value="Genomic_DNA"/>
</dbReference>
<evidence type="ECO:0000256" key="2">
    <source>
        <dbReference type="SAM" id="SignalP"/>
    </source>
</evidence>
<name>A0AAD2GW49_9AGAR</name>
<dbReference type="Proteomes" id="UP001295794">
    <property type="component" value="Unassembled WGS sequence"/>
</dbReference>
<dbReference type="AlphaFoldDB" id="A0AAD2GW49"/>
<gene>
    <name evidence="3" type="ORF">MYCIT1_LOCUS3200</name>
</gene>
<keyword evidence="4" id="KW-1185">Reference proteome</keyword>
<evidence type="ECO:0000256" key="1">
    <source>
        <dbReference type="SAM" id="MobiDB-lite"/>
    </source>
</evidence>
<comment type="caution">
    <text evidence="3">The sequence shown here is derived from an EMBL/GenBank/DDBJ whole genome shotgun (WGS) entry which is preliminary data.</text>
</comment>
<protein>
    <submittedName>
        <fullName evidence="3">Uncharacterized protein</fullName>
    </submittedName>
</protein>
<evidence type="ECO:0000313" key="3">
    <source>
        <dbReference type="EMBL" id="CAK5263660.1"/>
    </source>
</evidence>
<proteinExistence type="predicted"/>
<sequence length="276" mass="28409">MMLTLPVLCVLLGLVSSVLSSVSTRVISLDIDGGPVGFQPAVKRVAQAVPGSVIARSSLTNAQRLARGLPPLPPSRRRSGQAAKARRSNSPPVSRSGIIAVSGPGVQGYLTQGQNQFQHFGVSSSKTNAFTVTINVDPSVLSASEMDIGVAVGTGFPLMGATFGVLSEGTANSLAVGSFNYAYIQSTSHTDPGSTPQYVGSSYPTSEPSESAIWTYNAVTNTLSPQWINPDGSQPATVLAYVGSSNAIIITGDYAAFSGSFATTSGPVTFTFQPSA</sequence>
<accession>A0AAD2GW49</accession>
<organism evidence="3 4">
    <name type="scientific">Mycena citricolor</name>
    <dbReference type="NCBI Taxonomy" id="2018698"/>
    <lineage>
        <taxon>Eukaryota</taxon>
        <taxon>Fungi</taxon>
        <taxon>Dikarya</taxon>
        <taxon>Basidiomycota</taxon>
        <taxon>Agaricomycotina</taxon>
        <taxon>Agaricomycetes</taxon>
        <taxon>Agaricomycetidae</taxon>
        <taxon>Agaricales</taxon>
        <taxon>Marasmiineae</taxon>
        <taxon>Mycenaceae</taxon>
        <taxon>Mycena</taxon>
    </lineage>
</organism>
<reference evidence="3" key="1">
    <citation type="submission" date="2023-11" db="EMBL/GenBank/DDBJ databases">
        <authorList>
            <person name="De Vega J J."/>
            <person name="De Vega J J."/>
        </authorList>
    </citation>
    <scope>NUCLEOTIDE SEQUENCE</scope>
</reference>
<feature type="compositionally biased region" description="Basic residues" evidence="1">
    <location>
        <begin position="75"/>
        <end position="87"/>
    </location>
</feature>
<keyword evidence="2" id="KW-0732">Signal</keyword>
<feature type="region of interest" description="Disordered" evidence="1">
    <location>
        <begin position="66"/>
        <end position="98"/>
    </location>
</feature>
<evidence type="ECO:0000313" key="4">
    <source>
        <dbReference type="Proteomes" id="UP001295794"/>
    </source>
</evidence>
<feature type="chain" id="PRO_5042015505" evidence="2">
    <location>
        <begin position="21"/>
        <end position="276"/>
    </location>
</feature>
<feature type="signal peptide" evidence="2">
    <location>
        <begin position="1"/>
        <end position="20"/>
    </location>
</feature>